<accession>A0ABR2CYW3</accession>
<sequence length="134" mass="14306">MKHLSNSIAILKPLQALVQLLNPDNKVSNGVKKPIEKKGGGDEKRVALTLHDGFLVTEMLRGGTRVGFTAGPGLVFPVYIHQKEETEGDHGQEGFEEAASDGDQALAEAVKAGECEEQNHDGFCSGGVAKHNPF</sequence>
<gene>
    <name evidence="1" type="ORF">V6N12_020697</name>
</gene>
<organism evidence="1 2">
    <name type="scientific">Hibiscus sabdariffa</name>
    <name type="common">roselle</name>
    <dbReference type="NCBI Taxonomy" id="183260"/>
    <lineage>
        <taxon>Eukaryota</taxon>
        <taxon>Viridiplantae</taxon>
        <taxon>Streptophyta</taxon>
        <taxon>Embryophyta</taxon>
        <taxon>Tracheophyta</taxon>
        <taxon>Spermatophyta</taxon>
        <taxon>Magnoliopsida</taxon>
        <taxon>eudicotyledons</taxon>
        <taxon>Gunneridae</taxon>
        <taxon>Pentapetalae</taxon>
        <taxon>rosids</taxon>
        <taxon>malvids</taxon>
        <taxon>Malvales</taxon>
        <taxon>Malvaceae</taxon>
        <taxon>Malvoideae</taxon>
        <taxon>Hibiscus</taxon>
    </lineage>
</organism>
<proteinExistence type="predicted"/>
<comment type="caution">
    <text evidence="1">The sequence shown here is derived from an EMBL/GenBank/DDBJ whole genome shotgun (WGS) entry which is preliminary data.</text>
</comment>
<keyword evidence="2" id="KW-1185">Reference proteome</keyword>
<protein>
    <submittedName>
        <fullName evidence="1">Uncharacterized protein</fullName>
    </submittedName>
</protein>
<evidence type="ECO:0000313" key="2">
    <source>
        <dbReference type="Proteomes" id="UP001472677"/>
    </source>
</evidence>
<evidence type="ECO:0000313" key="1">
    <source>
        <dbReference type="EMBL" id="KAK8526218.1"/>
    </source>
</evidence>
<dbReference type="Proteomes" id="UP001472677">
    <property type="component" value="Unassembled WGS sequence"/>
</dbReference>
<name>A0ABR2CYW3_9ROSI</name>
<dbReference type="EMBL" id="JBBPBM010000039">
    <property type="protein sequence ID" value="KAK8526218.1"/>
    <property type="molecule type" value="Genomic_DNA"/>
</dbReference>
<reference evidence="1 2" key="1">
    <citation type="journal article" date="2024" name="G3 (Bethesda)">
        <title>Genome assembly of Hibiscus sabdariffa L. provides insights into metabolisms of medicinal natural products.</title>
        <authorList>
            <person name="Kim T."/>
        </authorList>
    </citation>
    <scope>NUCLEOTIDE SEQUENCE [LARGE SCALE GENOMIC DNA]</scope>
    <source>
        <strain evidence="1">TK-2024</strain>
        <tissue evidence="1">Old leaves</tissue>
    </source>
</reference>